<dbReference type="Proteomes" id="UP001519311">
    <property type="component" value="Unassembled WGS sequence"/>
</dbReference>
<keyword evidence="2" id="KW-1185">Reference proteome</keyword>
<gene>
    <name evidence="1" type="ORF">JOF59_002580</name>
</gene>
<organism evidence="1 2">
    <name type="scientific">Streptomyces clavifer</name>
    <dbReference type="NCBI Taxonomy" id="68188"/>
    <lineage>
        <taxon>Bacteria</taxon>
        <taxon>Bacillati</taxon>
        <taxon>Actinomycetota</taxon>
        <taxon>Actinomycetes</taxon>
        <taxon>Kitasatosporales</taxon>
        <taxon>Streptomycetaceae</taxon>
        <taxon>Streptomyces</taxon>
    </lineage>
</organism>
<evidence type="ECO:0000313" key="1">
    <source>
        <dbReference type="EMBL" id="MBP2360180.1"/>
    </source>
</evidence>
<accession>A0ABS4V8F8</accession>
<sequence>MATKQQYEAALVKAEKLGLGSLKEQDLKLLMVLYRESSSLGNRARRVVDGK</sequence>
<proteinExistence type="predicted"/>
<dbReference type="GeneID" id="97343733"/>
<name>A0ABS4V8F8_9ACTN</name>
<comment type="caution">
    <text evidence="1">The sequence shown here is derived from an EMBL/GenBank/DDBJ whole genome shotgun (WGS) entry which is preliminary data.</text>
</comment>
<dbReference type="RefSeq" id="WP_164494165.1">
    <property type="nucleotide sequence ID" value="NZ_BMWJ01000004.1"/>
</dbReference>
<protein>
    <submittedName>
        <fullName evidence="1">Uncharacterized protein</fullName>
    </submittedName>
</protein>
<evidence type="ECO:0000313" key="2">
    <source>
        <dbReference type="Proteomes" id="UP001519311"/>
    </source>
</evidence>
<dbReference type="EMBL" id="JAGINS010000001">
    <property type="protein sequence ID" value="MBP2360180.1"/>
    <property type="molecule type" value="Genomic_DNA"/>
</dbReference>
<reference evidence="1 2" key="1">
    <citation type="submission" date="2021-03" db="EMBL/GenBank/DDBJ databases">
        <title>Sequencing the genomes of 1000 actinobacteria strains.</title>
        <authorList>
            <person name="Klenk H.-P."/>
        </authorList>
    </citation>
    <scope>NUCLEOTIDE SEQUENCE [LARGE SCALE GENOMIC DNA]</scope>
    <source>
        <strain evidence="1 2">DSM 40843</strain>
    </source>
</reference>